<keyword evidence="3 7" id="KW-0812">Transmembrane</keyword>
<feature type="transmembrane region" description="Helical" evidence="7">
    <location>
        <begin position="137"/>
        <end position="158"/>
    </location>
</feature>
<feature type="transmembrane region" description="Helical" evidence="7">
    <location>
        <begin position="113"/>
        <end position="131"/>
    </location>
</feature>
<dbReference type="GO" id="GO:0004252">
    <property type="term" value="F:serine-type endopeptidase activity"/>
    <property type="evidence" value="ECO:0007669"/>
    <property type="project" value="InterPro"/>
</dbReference>
<sequence length="240" mass="25981">MRDTLPDEGRSGRAAREPMFNMPMVVVALIGLCVIIHLARTFLLAPSADLMVVLQFGFMPLRFTSDYPLDAYALVSSVTYAFLHGGAAHLVVNMIWLAAFGSPLANRLGAVRFLALWLVASVAAALLHFALHPYDPAPLVGASGAISGMMGAAARFAFRSARLSGQPYFIGPVLPLGEVFRSRITVTFLVVWFVINLVVGLGFGATPDAPRIAWEAHIGGFLAGFFLIRFFDRPVARNPY</sequence>
<feature type="domain" description="Peptidase S54 rhomboid" evidence="8">
    <location>
        <begin position="77"/>
        <end position="228"/>
    </location>
</feature>
<dbReference type="Proteomes" id="UP000636264">
    <property type="component" value="Unassembled WGS sequence"/>
</dbReference>
<feature type="transmembrane region" description="Helical" evidence="7">
    <location>
        <begin position="20"/>
        <end position="38"/>
    </location>
</feature>
<dbReference type="InterPro" id="IPR050925">
    <property type="entry name" value="Rhomboid_protease_S54"/>
</dbReference>
<dbReference type="SUPFAM" id="SSF144091">
    <property type="entry name" value="Rhomboid-like"/>
    <property type="match status" value="1"/>
</dbReference>
<dbReference type="GO" id="GO:0006508">
    <property type="term" value="P:proteolysis"/>
    <property type="evidence" value="ECO:0007669"/>
    <property type="project" value="UniProtKB-KW"/>
</dbReference>
<name>A0A916RF42_9HYPH</name>
<dbReference type="AlphaFoldDB" id="A0A916RF42"/>
<organism evidence="9 10">
    <name type="scientific">Nitratireductor aestuarii</name>
    <dbReference type="NCBI Taxonomy" id="1735103"/>
    <lineage>
        <taxon>Bacteria</taxon>
        <taxon>Pseudomonadati</taxon>
        <taxon>Pseudomonadota</taxon>
        <taxon>Alphaproteobacteria</taxon>
        <taxon>Hyphomicrobiales</taxon>
        <taxon>Phyllobacteriaceae</taxon>
        <taxon>Nitratireductor</taxon>
    </lineage>
</organism>
<keyword evidence="10" id="KW-1185">Reference proteome</keyword>
<comment type="caution">
    <text evidence="9">The sequence shown here is derived from an EMBL/GenBank/DDBJ whole genome shotgun (WGS) entry which is preliminary data.</text>
</comment>
<dbReference type="InterPro" id="IPR035952">
    <property type="entry name" value="Rhomboid-like_sf"/>
</dbReference>
<dbReference type="PANTHER" id="PTHR43731">
    <property type="entry name" value="RHOMBOID PROTEASE"/>
    <property type="match status" value="1"/>
</dbReference>
<proteinExistence type="inferred from homology"/>
<feature type="transmembrane region" description="Helical" evidence="7">
    <location>
        <begin position="184"/>
        <end position="206"/>
    </location>
</feature>
<gene>
    <name evidence="9" type="ORF">GCM10011385_04090</name>
</gene>
<accession>A0A916RF42</accession>
<evidence type="ECO:0000313" key="10">
    <source>
        <dbReference type="Proteomes" id="UP000636264"/>
    </source>
</evidence>
<feature type="transmembrane region" description="Helical" evidence="7">
    <location>
        <begin position="81"/>
        <end position="101"/>
    </location>
</feature>
<evidence type="ECO:0000256" key="7">
    <source>
        <dbReference type="SAM" id="Phobius"/>
    </source>
</evidence>
<dbReference type="Pfam" id="PF01694">
    <property type="entry name" value="Rhomboid"/>
    <property type="match status" value="1"/>
</dbReference>
<dbReference type="InterPro" id="IPR022764">
    <property type="entry name" value="Peptidase_S54_rhomboid_dom"/>
</dbReference>
<keyword evidence="5 7" id="KW-1133">Transmembrane helix</keyword>
<feature type="transmembrane region" description="Helical" evidence="7">
    <location>
        <begin position="212"/>
        <end position="231"/>
    </location>
</feature>
<comment type="subcellular location">
    <subcellularLocation>
        <location evidence="1">Membrane</location>
        <topology evidence="1">Multi-pass membrane protein</topology>
    </subcellularLocation>
</comment>
<evidence type="ECO:0000256" key="5">
    <source>
        <dbReference type="ARBA" id="ARBA00022989"/>
    </source>
</evidence>
<dbReference type="Gene3D" id="1.20.1540.10">
    <property type="entry name" value="Rhomboid-like"/>
    <property type="match status" value="1"/>
</dbReference>
<dbReference type="RefSeq" id="WP_188719260.1">
    <property type="nucleotide sequence ID" value="NZ_BMIF01000001.1"/>
</dbReference>
<dbReference type="PANTHER" id="PTHR43731:SF14">
    <property type="entry name" value="PRESENILIN-ASSOCIATED RHOMBOID-LIKE PROTEIN, MITOCHONDRIAL"/>
    <property type="match status" value="1"/>
</dbReference>
<reference evidence="9" key="2">
    <citation type="submission" date="2020-09" db="EMBL/GenBank/DDBJ databases">
        <authorList>
            <person name="Sun Q."/>
            <person name="Zhou Y."/>
        </authorList>
    </citation>
    <scope>NUCLEOTIDE SEQUENCE</scope>
    <source>
        <strain evidence="9">CGMCC 1.15320</strain>
    </source>
</reference>
<dbReference type="EMBL" id="BMIF01000001">
    <property type="protein sequence ID" value="GGA53760.1"/>
    <property type="molecule type" value="Genomic_DNA"/>
</dbReference>
<reference evidence="9" key="1">
    <citation type="journal article" date="2014" name="Int. J. Syst. Evol. Microbiol.">
        <title>Complete genome sequence of Corynebacterium casei LMG S-19264T (=DSM 44701T), isolated from a smear-ripened cheese.</title>
        <authorList>
            <consortium name="US DOE Joint Genome Institute (JGI-PGF)"/>
            <person name="Walter F."/>
            <person name="Albersmeier A."/>
            <person name="Kalinowski J."/>
            <person name="Ruckert C."/>
        </authorList>
    </citation>
    <scope>NUCLEOTIDE SEQUENCE</scope>
    <source>
        <strain evidence="9">CGMCC 1.15320</strain>
    </source>
</reference>
<keyword evidence="4" id="KW-0378">Hydrolase</keyword>
<protein>
    <submittedName>
        <fullName evidence="9">Rhomboid family intramembrane serine protease</fullName>
    </submittedName>
</protein>
<evidence type="ECO:0000256" key="6">
    <source>
        <dbReference type="ARBA" id="ARBA00023136"/>
    </source>
</evidence>
<evidence type="ECO:0000313" key="9">
    <source>
        <dbReference type="EMBL" id="GGA53760.1"/>
    </source>
</evidence>
<comment type="similarity">
    <text evidence="2">Belongs to the peptidase S54 family.</text>
</comment>
<evidence type="ECO:0000256" key="3">
    <source>
        <dbReference type="ARBA" id="ARBA00022692"/>
    </source>
</evidence>
<dbReference type="GO" id="GO:0016020">
    <property type="term" value="C:membrane"/>
    <property type="evidence" value="ECO:0007669"/>
    <property type="project" value="UniProtKB-SubCell"/>
</dbReference>
<evidence type="ECO:0000256" key="1">
    <source>
        <dbReference type="ARBA" id="ARBA00004141"/>
    </source>
</evidence>
<evidence type="ECO:0000259" key="8">
    <source>
        <dbReference type="Pfam" id="PF01694"/>
    </source>
</evidence>
<evidence type="ECO:0000256" key="4">
    <source>
        <dbReference type="ARBA" id="ARBA00022801"/>
    </source>
</evidence>
<keyword evidence="6 7" id="KW-0472">Membrane</keyword>
<evidence type="ECO:0000256" key="2">
    <source>
        <dbReference type="ARBA" id="ARBA00009045"/>
    </source>
</evidence>
<keyword evidence="9" id="KW-0645">Protease</keyword>